<dbReference type="GO" id="GO:0016887">
    <property type="term" value="F:ATP hydrolysis activity"/>
    <property type="evidence" value="ECO:0007669"/>
    <property type="project" value="InterPro"/>
</dbReference>
<dbReference type="PANTHER" id="PTHR42960:SF1">
    <property type="entry name" value="YCF46 PROTEIN"/>
    <property type="match status" value="1"/>
</dbReference>
<dbReference type="SUPFAM" id="SSF52540">
    <property type="entry name" value="P-loop containing nucleoside triphosphate hydrolases"/>
    <property type="match status" value="2"/>
</dbReference>
<keyword evidence="6" id="KW-0131">Cell cycle</keyword>
<keyword evidence="2" id="KW-0067">ATP-binding</keyword>
<dbReference type="InterPro" id="IPR003959">
    <property type="entry name" value="ATPase_AAA_core"/>
</dbReference>
<dbReference type="InterPro" id="IPR041569">
    <property type="entry name" value="AAA_lid_3"/>
</dbReference>
<organism evidence="6 7">
    <name type="scientific">Geobacillus proteiniphilus</name>
    <dbReference type="NCBI Taxonomy" id="860353"/>
    <lineage>
        <taxon>Bacteria</taxon>
        <taxon>Bacillati</taxon>
        <taxon>Bacillota</taxon>
        <taxon>Bacilli</taxon>
        <taxon>Bacillales</taxon>
        <taxon>Anoxybacillaceae</taxon>
        <taxon>Geobacillus</taxon>
    </lineage>
</organism>
<gene>
    <name evidence="6" type="ORF">BRO54_1037</name>
</gene>
<dbReference type="PANTHER" id="PTHR42960">
    <property type="entry name" value="YCF46 PROTEIN"/>
    <property type="match status" value="1"/>
</dbReference>
<dbReference type="Pfam" id="PF00004">
    <property type="entry name" value="AAA"/>
    <property type="match status" value="1"/>
</dbReference>
<comment type="similarity">
    <text evidence="3">Belongs to the AAA ATPase family. Highly divergent.</text>
</comment>
<dbReference type="GO" id="GO:0051301">
    <property type="term" value="P:cell division"/>
    <property type="evidence" value="ECO:0007669"/>
    <property type="project" value="UniProtKB-KW"/>
</dbReference>
<dbReference type="Pfam" id="PF17862">
    <property type="entry name" value="AAA_lid_3"/>
    <property type="match status" value="1"/>
</dbReference>
<evidence type="ECO:0000313" key="6">
    <source>
        <dbReference type="EMBL" id="OKO95232.1"/>
    </source>
</evidence>
<evidence type="ECO:0000256" key="1">
    <source>
        <dbReference type="ARBA" id="ARBA00022741"/>
    </source>
</evidence>
<feature type="domain" description="AAA+ ATPase" evidence="5">
    <location>
        <begin position="264"/>
        <end position="399"/>
    </location>
</feature>
<dbReference type="Gene3D" id="1.10.8.60">
    <property type="match status" value="1"/>
</dbReference>
<accession>A0A1Q5T4T5</accession>
<keyword evidence="6" id="KW-0132">Cell division</keyword>
<sequence length="499" mass="56916">MLLEQVKEKVLHYVDAQFPILYLNTFEEAKADEIIKKSAYGREILEWNASRGFVDFRTKLPLLEGMDRLEVTLSLLNNNDELRGKILVIKDVHHFIDNPYVISRLKDISLRIHNGLETIIFLVSPVLKIPVELEKYTTIIEMDYMGEKEIKSLIKQFIEVNELPDISDSLLEEFTTAFKGLTEYEIINILSLAYSKDGNLNRKDLEIVYEQKYQMIKKSGILEMIPLKESFDEIGGLDNLKKWLFNKSRVFKNMNKAIEYGVDIPKGVLVVGMPGCGKSLNAKATAHLFGIPLLRLDMGRLMGKYVGESEANMRKAIKLAEAISPCVLWIDELEKAFAGIGNSGNTEVASRLFGHFLTWMQEKQSPTFVVATANDISNLPPELLRKGRFDEIFYVDLPTEDERKKIFEIHIGKRRKEDLEKIDVAKLSKKTDGYSGADIEGVVKESIEKAFVAGKEYVTTEDILTVIENTRPLSELLKDKIKLLAEIYKNNHFKPASQK</sequence>
<dbReference type="InterPro" id="IPR027417">
    <property type="entry name" value="P-loop_NTPase"/>
</dbReference>
<keyword evidence="1" id="KW-0547">Nucleotide-binding</keyword>
<evidence type="ECO:0000256" key="4">
    <source>
        <dbReference type="ARBA" id="ARBA00040480"/>
    </source>
</evidence>
<dbReference type="Gene3D" id="3.40.50.300">
    <property type="entry name" value="P-loop containing nucleotide triphosphate hydrolases"/>
    <property type="match status" value="1"/>
</dbReference>
<evidence type="ECO:0000256" key="2">
    <source>
        <dbReference type="ARBA" id="ARBA00022840"/>
    </source>
</evidence>
<name>A0A1Q5T4T5_9BACL</name>
<proteinExistence type="inferred from homology"/>
<reference evidence="6 7" key="1">
    <citation type="submission" date="2016-11" db="EMBL/GenBank/DDBJ databases">
        <authorList>
            <person name="Kadnikov V."/>
            <person name="Nazina T."/>
        </authorList>
    </citation>
    <scope>NUCLEOTIDE SEQUENCE [LARGE SCALE GENOMIC DNA]</scope>
    <source>
        <strain evidence="6 7">1017</strain>
    </source>
</reference>
<protein>
    <recommendedName>
        <fullName evidence="4">Uncharacterized AAA domain-containing protein ycf46</fullName>
    </recommendedName>
</protein>
<dbReference type="Proteomes" id="UP000186030">
    <property type="component" value="Unassembled WGS sequence"/>
</dbReference>
<dbReference type="CDD" id="cd19507">
    <property type="entry name" value="RecA-like_Ycf46-like"/>
    <property type="match status" value="1"/>
</dbReference>
<reference evidence="7" key="2">
    <citation type="submission" date="2017-01" db="EMBL/GenBank/DDBJ databases">
        <title>Genome sequencing and annotation of Geobacillus sp. 1017, a Hydrocarbon-Oxidizing Thermophilic Bacterium Isolated from a Heavy Oil Reservoir (China).</title>
        <authorList>
            <person name="Kadnikov V.V."/>
            <person name="Mardanov A.V."/>
            <person name="Poltaraus A.B."/>
            <person name="Sokolova D.S."/>
            <person name="Semenova E.M."/>
            <person name="Ravin N.V."/>
            <person name="Tourova T.P."/>
            <person name="Nazina T.N."/>
        </authorList>
    </citation>
    <scope>NUCLEOTIDE SEQUENCE [LARGE SCALE GENOMIC DNA]</scope>
    <source>
        <strain evidence="7">1017</strain>
    </source>
</reference>
<comment type="caution">
    <text evidence="6">The sequence shown here is derived from an EMBL/GenBank/DDBJ whole genome shotgun (WGS) entry which is preliminary data.</text>
</comment>
<dbReference type="InterPro" id="IPR052381">
    <property type="entry name" value="AAA_domain_protein"/>
</dbReference>
<dbReference type="InterPro" id="IPR003593">
    <property type="entry name" value="AAA+_ATPase"/>
</dbReference>
<evidence type="ECO:0000313" key="7">
    <source>
        <dbReference type="Proteomes" id="UP000186030"/>
    </source>
</evidence>
<dbReference type="GO" id="GO:0005524">
    <property type="term" value="F:ATP binding"/>
    <property type="evidence" value="ECO:0007669"/>
    <property type="project" value="UniProtKB-KW"/>
</dbReference>
<evidence type="ECO:0000259" key="5">
    <source>
        <dbReference type="SMART" id="SM00382"/>
    </source>
</evidence>
<dbReference type="EMBL" id="MQMG01000009">
    <property type="protein sequence ID" value="OKO95232.1"/>
    <property type="molecule type" value="Genomic_DNA"/>
</dbReference>
<dbReference type="AlphaFoldDB" id="A0A1Q5T4T5"/>
<dbReference type="RefSeq" id="WP_068895521.1">
    <property type="nucleotide sequence ID" value="NZ_MQMG01000009.1"/>
</dbReference>
<dbReference type="SMART" id="SM00382">
    <property type="entry name" value="AAA"/>
    <property type="match status" value="1"/>
</dbReference>
<evidence type="ECO:0000256" key="3">
    <source>
        <dbReference type="ARBA" id="ARBA00038088"/>
    </source>
</evidence>